<protein>
    <submittedName>
        <fullName evidence="1">Uncharacterized protein</fullName>
    </submittedName>
</protein>
<proteinExistence type="predicted"/>
<sequence>SSKQKPASLFVLPVDDNPICEDLYLLKSEDADVVHLLKIKTQLDWLKPLLEEDKPETPEPD</sequence>
<dbReference type="EMBL" id="BKCJ010004052">
    <property type="protein sequence ID" value="GEU58742.1"/>
    <property type="molecule type" value="Genomic_DNA"/>
</dbReference>
<evidence type="ECO:0000313" key="1">
    <source>
        <dbReference type="EMBL" id="GEU58742.1"/>
    </source>
</evidence>
<feature type="non-terminal residue" evidence="1">
    <location>
        <position position="1"/>
    </location>
</feature>
<gene>
    <name evidence="1" type="ORF">Tci_030720</name>
</gene>
<dbReference type="AlphaFoldDB" id="A0A6L2LDQ7"/>
<organism evidence="1">
    <name type="scientific">Tanacetum cinerariifolium</name>
    <name type="common">Dalmatian daisy</name>
    <name type="synonym">Chrysanthemum cinerariifolium</name>
    <dbReference type="NCBI Taxonomy" id="118510"/>
    <lineage>
        <taxon>Eukaryota</taxon>
        <taxon>Viridiplantae</taxon>
        <taxon>Streptophyta</taxon>
        <taxon>Embryophyta</taxon>
        <taxon>Tracheophyta</taxon>
        <taxon>Spermatophyta</taxon>
        <taxon>Magnoliopsida</taxon>
        <taxon>eudicotyledons</taxon>
        <taxon>Gunneridae</taxon>
        <taxon>Pentapetalae</taxon>
        <taxon>asterids</taxon>
        <taxon>campanulids</taxon>
        <taxon>Asterales</taxon>
        <taxon>Asteraceae</taxon>
        <taxon>Asteroideae</taxon>
        <taxon>Anthemideae</taxon>
        <taxon>Anthemidinae</taxon>
        <taxon>Tanacetum</taxon>
    </lineage>
</organism>
<accession>A0A6L2LDQ7</accession>
<reference evidence="1" key="1">
    <citation type="journal article" date="2019" name="Sci. Rep.">
        <title>Draft genome of Tanacetum cinerariifolium, the natural source of mosquito coil.</title>
        <authorList>
            <person name="Yamashiro T."/>
            <person name="Shiraishi A."/>
            <person name="Satake H."/>
            <person name="Nakayama K."/>
        </authorList>
    </citation>
    <scope>NUCLEOTIDE SEQUENCE</scope>
</reference>
<name>A0A6L2LDQ7_TANCI</name>
<comment type="caution">
    <text evidence="1">The sequence shown here is derived from an EMBL/GenBank/DDBJ whole genome shotgun (WGS) entry which is preliminary data.</text>
</comment>